<evidence type="ECO:0000256" key="7">
    <source>
        <dbReference type="RuleBase" id="RU365095"/>
    </source>
</evidence>
<evidence type="ECO:0000256" key="4">
    <source>
        <dbReference type="ARBA" id="ARBA00010662"/>
    </source>
</evidence>
<dbReference type="PANTHER" id="PTHR11054">
    <property type="entry name" value="6-PHOSPHOGLUCONOLACTONASE"/>
    <property type="match status" value="1"/>
</dbReference>
<dbReference type="STRING" id="313596.RB2501_00236"/>
<keyword evidence="7" id="KW-0378">Hydrolase</keyword>
<dbReference type="EMBL" id="CP001712">
    <property type="protein sequence ID" value="EAR14457.1"/>
    <property type="molecule type" value="Genomic_DNA"/>
</dbReference>
<dbReference type="GO" id="GO:0005975">
    <property type="term" value="P:carbohydrate metabolic process"/>
    <property type="evidence" value="ECO:0007669"/>
    <property type="project" value="UniProtKB-UniRule"/>
</dbReference>
<comment type="similarity">
    <text evidence="4 7">Belongs to the glucosamine/galactosamine-6-phosphate isomerase family. 6-phosphogluconolactonase subfamily.</text>
</comment>
<reference evidence="9 10" key="1">
    <citation type="journal article" date="2009" name="J. Bacteriol.">
        <title>Complete genome sequence of Robiginitalea biformata HTCC2501.</title>
        <authorList>
            <person name="Oh H.M."/>
            <person name="Giovannoni S.J."/>
            <person name="Lee K."/>
            <person name="Ferriera S."/>
            <person name="Johnson J."/>
            <person name="Cho J.C."/>
        </authorList>
    </citation>
    <scope>NUCLEOTIDE SEQUENCE [LARGE SCALE GENOMIC DNA]</scope>
    <source>
        <strain evidence="10">ATCC BAA-864 / HTCC2501 / KCTC 12146</strain>
    </source>
</reference>
<dbReference type="GO" id="GO:0017057">
    <property type="term" value="F:6-phosphogluconolactonase activity"/>
    <property type="evidence" value="ECO:0007669"/>
    <property type="project" value="UniProtKB-UniRule"/>
</dbReference>
<evidence type="ECO:0000256" key="5">
    <source>
        <dbReference type="ARBA" id="ARBA00013198"/>
    </source>
</evidence>
<dbReference type="GO" id="GO:0006098">
    <property type="term" value="P:pentose-phosphate shunt"/>
    <property type="evidence" value="ECO:0007669"/>
    <property type="project" value="UniProtKB-UniPathway"/>
</dbReference>
<comment type="pathway">
    <text evidence="3 7">Carbohydrate degradation; pentose phosphate pathway; D-ribulose 5-phosphate from D-glucose 6-phosphate (oxidative stage): step 2/3.</text>
</comment>
<dbReference type="InterPro" id="IPR005900">
    <property type="entry name" value="6-phosphogluconolactonase_DevB"/>
</dbReference>
<dbReference type="SUPFAM" id="SSF100950">
    <property type="entry name" value="NagB/RpiA/CoA transferase-like"/>
    <property type="match status" value="1"/>
</dbReference>
<keyword evidence="10" id="KW-1185">Reference proteome</keyword>
<evidence type="ECO:0000256" key="2">
    <source>
        <dbReference type="ARBA" id="ARBA00002681"/>
    </source>
</evidence>
<proteinExistence type="inferred from homology"/>
<dbReference type="UniPathway" id="UPA00115">
    <property type="reaction ID" value="UER00409"/>
</dbReference>
<dbReference type="Gene3D" id="3.40.50.1360">
    <property type="match status" value="1"/>
</dbReference>
<dbReference type="Pfam" id="PF01182">
    <property type="entry name" value="Glucosamine_iso"/>
    <property type="match status" value="1"/>
</dbReference>
<dbReference type="InterPro" id="IPR006148">
    <property type="entry name" value="Glc/Gal-6P_isomerase"/>
</dbReference>
<accession>A4CNJ0</accession>
<evidence type="ECO:0000259" key="8">
    <source>
        <dbReference type="Pfam" id="PF01182"/>
    </source>
</evidence>
<dbReference type="OrthoDB" id="9810967at2"/>
<comment type="function">
    <text evidence="2 7">Hydrolysis of 6-phosphogluconolactone to 6-phosphogluconate.</text>
</comment>
<evidence type="ECO:0000256" key="3">
    <source>
        <dbReference type="ARBA" id="ARBA00004961"/>
    </source>
</evidence>
<dbReference type="KEGG" id="rbi:RB2501_00236"/>
<comment type="catalytic activity">
    <reaction evidence="1 7">
        <text>6-phospho-D-glucono-1,5-lactone + H2O = 6-phospho-D-gluconate + H(+)</text>
        <dbReference type="Rhea" id="RHEA:12556"/>
        <dbReference type="ChEBI" id="CHEBI:15377"/>
        <dbReference type="ChEBI" id="CHEBI:15378"/>
        <dbReference type="ChEBI" id="CHEBI:57955"/>
        <dbReference type="ChEBI" id="CHEBI:58759"/>
        <dbReference type="EC" id="3.1.1.31"/>
    </reaction>
</comment>
<gene>
    <name evidence="7" type="primary">pgl</name>
    <name evidence="9" type="ordered locus">RB2501_00236</name>
</gene>
<dbReference type="eggNOG" id="COG0363">
    <property type="taxonomic scope" value="Bacteria"/>
</dbReference>
<dbReference type="HOGENOM" id="CLU_053947_4_0_10"/>
<sequence length="241" mass="26647">MELQVYPGKQEAAEALAEQLSEWAREGSVEHLALSGGSTPEILFDTLAEDYWFRLPWKELQFYWGDERCVPPDDPQSNFRMTREHLFDPLPIPDKHIHRIRGEANPESEAQRYADLLKKQLPAENGLPRFDLVILGMGDDGHTASVFPHEAHLWDSPELCAVANHPDTGQQRVTLTGGIINNAARIVFLVTGAAKAGRVAEIVGQQGAGGNYPAGRVAPRDGRLIWILDEAAAAGLPPEMW</sequence>
<evidence type="ECO:0000256" key="6">
    <source>
        <dbReference type="ARBA" id="ARBA00020337"/>
    </source>
</evidence>
<dbReference type="Proteomes" id="UP000009049">
    <property type="component" value="Chromosome"/>
</dbReference>
<dbReference type="NCBIfam" id="TIGR01198">
    <property type="entry name" value="pgl"/>
    <property type="match status" value="1"/>
</dbReference>
<evidence type="ECO:0000256" key="1">
    <source>
        <dbReference type="ARBA" id="ARBA00000832"/>
    </source>
</evidence>
<dbReference type="AlphaFoldDB" id="A4CNJ0"/>
<dbReference type="InterPro" id="IPR037171">
    <property type="entry name" value="NagB/RpiA_transferase-like"/>
</dbReference>
<evidence type="ECO:0000313" key="10">
    <source>
        <dbReference type="Proteomes" id="UP000009049"/>
    </source>
</evidence>
<protein>
    <recommendedName>
        <fullName evidence="6 7">6-phosphogluconolactonase</fullName>
        <shortName evidence="7">6PGL</shortName>
        <ecNumber evidence="5 7">3.1.1.31</ecNumber>
    </recommendedName>
</protein>
<feature type="domain" description="Glucosamine/galactosamine-6-phosphate isomerase" evidence="8">
    <location>
        <begin position="10"/>
        <end position="226"/>
    </location>
</feature>
<name>A4CNJ0_ROBBH</name>
<dbReference type="RefSeq" id="WP_015755245.1">
    <property type="nucleotide sequence ID" value="NC_013222.1"/>
</dbReference>
<dbReference type="CDD" id="cd01400">
    <property type="entry name" value="6PGL"/>
    <property type="match status" value="1"/>
</dbReference>
<evidence type="ECO:0000313" key="9">
    <source>
        <dbReference type="EMBL" id="EAR14457.1"/>
    </source>
</evidence>
<dbReference type="EC" id="3.1.1.31" evidence="5 7"/>
<dbReference type="PANTHER" id="PTHR11054:SF0">
    <property type="entry name" value="6-PHOSPHOGLUCONOLACTONASE"/>
    <property type="match status" value="1"/>
</dbReference>
<organism evidence="9 10">
    <name type="scientific">Robiginitalea biformata (strain ATCC BAA-864 / DSM 15991 / KCTC 12146 / HTCC2501)</name>
    <dbReference type="NCBI Taxonomy" id="313596"/>
    <lineage>
        <taxon>Bacteria</taxon>
        <taxon>Pseudomonadati</taxon>
        <taxon>Bacteroidota</taxon>
        <taxon>Flavobacteriia</taxon>
        <taxon>Flavobacteriales</taxon>
        <taxon>Flavobacteriaceae</taxon>
        <taxon>Robiginitalea</taxon>
    </lineage>
</organism>
<dbReference type="InterPro" id="IPR039104">
    <property type="entry name" value="6PGL"/>
</dbReference>